<keyword evidence="2" id="KW-1185">Reference proteome</keyword>
<dbReference type="RefSeq" id="WP_094199649.1">
    <property type="nucleotide sequence ID" value="NZ_NBIM01000001.1"/>
</dbReference>
<dbReference type="OrthoDB" id="258935at2"/>
<protein>
    <submittedName>
        <fullName evidence="1">Uncharacterized protein</fullName>
    </submittedName>
</protein>
<proteinExistence type="predicted"/>
<comment type="caution">
    <text evidence="1">The sequence shown here is derived from an EMBL/GenBank/DDBJ whole genome shotgun (WGS) entry which is preliminary data.</text>
</comment>
<evidence type="ECO:0000313" key="1">
    <source>
        <dbReference type="EMBL" id="OXY82871.1"/>
    </source>
</evidence>
<evidence type="ECO:0000313" key="2">
    <source>
        <dbReference type="Proteomes" id="UP000242757"/>
    </source>
</evidence>
<gene>
    <name evidence="1" type="ORF">B6S08_05030</name>
</gene>
<name>A0A233RHJ9_9GAMM</name>
<accession>A0A233RHJ9</accession>
<organism evidence="1 2">
    <name type="scientific">Oceanimonas doudoroffii</name>
    <dbReference type="NCBI Taxonomy" id="84158"/>
    <lineage>
        <taxon>Bacteria</taxon>
        <taxon>Pseudomonadati</taxon>
        <taxon>Pseudomonadota</taxon>
        <taxon>Gammaproteobacteria</taxon>
        <taxon>Aeromonadales</taxon>
        <taxon>Aeromonadaceae</taxon>
        <taxon>Oceanimonas</taxon>
    </lineage>
</organism>
<dbReference type="AlphaFoldDB" id="A0A233RHJ9"/>
<reference evidence="1 2" key="1">
    <citation type="submission" date="2017-08" db="EMBL/GenBank/DDBJ databases">
        <title>A Genome Sequence of Oceanimonas doudoroffii ATCC 27123T.</title>
        <authorList>
            <person name="Brennan M.A."/>
            <person name="Maclea K.S."/>
            <person name="Mcclelland W.D."/>
            <person name="Trachtenberg A.M."/>
        </authorList>
    </citation>
    <scope>NUCLEOTIDE SEQUENCE [LARGE SCALE GENOMIC DNA]</scope>
    <source>
        <strain evidence="1 2">ATCC 27123</strain>
    </source>
</reference>
<sequence>MASEDNGWQLITLSEFACPAPPASSRLRQGLRRLGRVLGWRQEADGGEHTEVPDFEGFDRDPALEALSAFCQDWPQARPEVRFLLDPPFSGSAAIARDWAERRGWPVLQPPDEAELLAQRVDDWWARQGVHGPWLLDDLARYFLRTPNGMVFLRALLVRLLQGEFGSGLVVCNSWLCRFVAQGFELVLPHCYCFAPATPALLQALGIRAKARRLEALAAEARGNPGVALALWATDHQQQIPRPELPAEAGDVAAFVFYALLLHNGLTPLQLLRVLPMLAPEQLAAWLQRLEYCGQLVLRGKRWQLSPVAYPQVRDFLAGRDHCLDDF</sequence>
<dbReference type="Proteomes" id="UP000242757">
    <property type="component" value="Unassembled WGS sequence"/>
</dbReference>
<dbReference type="EMBL" id="NBIM01000001">
    <property type="protein sequence ID" value="OXY82871.1"/>
    <property type="molecule type" value="Genomic_DNA"/>
</dbReference>